<evidence type="ECO:0000256" key="1">
    <source>
        <dbReference type="ARBA" id="ARBA00004442"/>
    </source>
</evidence>
<proteinExistence type="inferred from homology"/>
<gene>
    <name evidence="9" type="ORF">LX64_02896</name>
</gene>
<comment type="subcellular location">
    <subcellularLocation>
        <location evidence="1">Cell outer membrane</location>
    </subcellularLocation>
</comment>
<dbReference type="GO" id="GO:0015562">
    <property type="term" value="F:efflux transmembrane transporter activity"/>
    <property type="evidence" value="ECO:0007669"/>
    <property type="project" value="InterPro"/>
</dbReference>
<dbReference type="RefSeq" id="WP_111598338.1">
    <property type="nucleotide sequence ID" value="NZ_QLLL01000005.1"/>
</dbReference>
<keyword evidence="3" id="KW-0813">Transport</keyword>
<dbReference type="AlphaFoldDB" id="A0A327QHJ8"/>
<keyword evidence="10" id="KW-1185">Reference proteome</keyword>
<keyword evidence="5" id="KW-0812">Transmembrane</keyword>
<comment type="caution">
    <text evidence="9">The sequence shown here is derived from an EMBL/GenBank/DDBJ whole genome shotgun (WGS) entry which is preliminary data.</text>
</comment>
<dbReference type="InterPro" id="IPR051906">
    <property type="entry name" value="TolC-like"/>
</dbReference>
<dbReference type="InterPro" id="IPR003423">
    <property type="entry name" value="OMP_efflux"/>
</dbReference>
<reference evidence="9 10" key="1">
    <citation type="submission" date="2018-06" db="EMBL/GenBank/DDBJ databases">
        <title>Genomic Encyclopedia of Archaeal and Bacterial Type Strains, Phase II (KMG-II): from individual species to whole genera.</title>
        <authorList>
            <person name="Goeker M."/>
        </authorList>
    </citation>
    <scope>NUCLEOTIDE SEQUENCE [LARGE SCALE GENOMIC DNA]</scope>
    <source>
        <strain evidence="9 10">DSM 23857</strain>
    </source>
</reference>
<evidence type="ECO:0000256" key="5">
    <source>
        <dbReference type="ARBA" id="ARBA00022692"/>
    </source>
</evidence>
<dbReference type="EMBL" id="QLLL01000005">
    <property type="protein sequence ID" value="RAJ04019.1"/>
    <property type="molecule type" value="Genomic_DNA"/>
</dbReference>
<keyword evidence="8" id="KW-0732">Signal</keyword>
<dbReference type="PANTHER" id="PTHR30026">
    <property type="entry name" value="OUTER MEMBRANE PROTEIN TOLC"/>
    <property type="match status" value="1"/>
</dbReference>
<keyword evidence="4" id="KW-1134">Transmembrane beta strand</keyword>
<dbReference type="Proteomes" id="UP000249547">
    <property type="component" value="Unassembled WGS sequence"/>
</dbReference>
<evidence type="ECO:0000313" key="9">
    <source>
        <dbReference type="EMBL" id="RAJ04019.1"/>
    </source>
</evidence>
<dbReference type="Pfam" id="PF02321">
    <property type="entry name" value="OEP"/>
    <property type="match status" value="2"/>
</dbReference>
<accession>A0A327QHJ8</accession>
<name>A0A327QHJ8_9BACT</name>
<dbReference type="GO" id="GO:0015288">
    <property type="term" value="F:porin activity"/>
    <property type="evidence" value="ECO:0007669"/>
    <property type="project" value="TreeGrafter"/>
</dbReference>
<protein>
    <submittedName>
        <fullName evidence="9">Outer membrane protein TolC</fullName>
    </submittedName>
</protein>
<evidence type="ECO:0000256" key="2">
    <source>
        <dbReference type="ARBA" id="ARBA00007613"/>
    </source>
</evidence>
<keyword evidence="6" id="KW-0472">Membrane</keyword>
<dbReference type="PANTHER" id="PTHR30026:SF20">
    <property type="entry name" value="OUTER MEMBRANE PROTEIN TOLC"/>
    <property type="match status" value="1"/>
</dbReference>
<dbReference type="OrthoDB" id="9771205at2"/>
<dbReference type="Gene3D" id="1.20.1600.10">
    <property type="entry name" value="Outer membrane efflux proteins (OEP)"/>
    <property type="match status" value="1"/>
</dbReference>
<dbReference type="SUPFAM" id="SSF56954">
    <property type="entry name" value="Outer membrane efflux proteins (OEP)"/>
    <property type="match status" value="1"/>
</dbReference>
<organism evidence="9 10">
    <name type="scientific">Chitinophaga skermanii</name>
    <dbReference type="NCBI Taxonomy" id="331697"/>
    <lineage>
        <taxon>Bacteria</taxon>
        <taxon>Pseudomonadati</taxon>
        <taxon>Bacteroidota</taxon>
        <taxon>Chitinophagia</taxon>
        <taxon>Chitinophagales</taxon>
        <taxon>Chitinophagaceae</taxon>
        <taxon>Chitinophaga</taxon>
    </lineage>
</organism>
<evidence type="ECO:0000256" key="6">
    <source>
        <dbReference type="ARBA" id="ARBA00023136"/>
    </source>
</evidence>
<evidence type="ECO:0000313" key="10">
    <source>
        <dbReference type="Proteomes" id="UP000249547"/>
    </source>
</evidence>
<keyword evidence="7" id="KW-0998">Cell outer membrane</keyword>
<dbReference type="GO" id="GO:1990281">
    <property type="term" value="C:efflux pump complex"/>
    <property type="evidence" value="ECO:0007669"/>
    <property type="project" value="TreeGrafter"/>
</dbReference>
<feature type="chain" id="PRO_5016389908" evidence="8">
    <location>
        <begin position="23"/>
        <end position="449"/>
    </location>
</feature>
<comment type="similarity">
    <text evidence="2">Belongs to the outer membrane factor (OMF) (TC 1.B.17) family.</text>
</comment>
<evidence type="ECO:0000256" key="4">
    <source>
        <dbReference type="ARBA" id="ARBA00022452"/>
    </source>
</evidence>
<evidence type="ECO:0000256" key="3">
    <source>
        <dbReference type="ARBA" id="ARBA00022448"/>
    </source>
</evidence>
<feature type="signal peptide" evidence="8">
    <location>
        <begin position="1"/>
        <end position="22"/>
    </location>
</feature>
<evidence type="ECO:0000256" key="7">
    <source>
        <dbReference type="ARBA" id="ARBA00023237"/>
    </source>
</evidence>
<evidence type="ECO:0000256" key="8">
    <source>
        <dbReference type="SAM" id="SignalP"/>
    </source>
</evidence>
<sequence length="449" mass="50420">MKLIRVYITAALMLGYSASVVAQTEPAPQASNMLTLEQAIDLALKNNFDIRLAKTSAELAANDWQYANLALAPRVNGTATRLWTNSHSKQEFANGSKNEVDGIKNTNTTASVNLQWTLFDGLKMFATREKAQALRDAGELAVKDRMVNTVAAVINSYYNVVQLKQQLRAITEQMSISEERVKLSDAKFQTGLGPKTDLLQAKVDLNAQKQVRLRQLTLINQGKTNLNQLLAVNEASISYDVLDTIPVNMNLPYGELKENFLKTNTLVKGLEKNIEISQLGVKERKGEFYPTISFNSAYNFNTAKSNQAVNQFSSIFNRNNGFNYGFTASVPIFNALNAHRNLKAAKLDVLTQQLTLDDQIVKLNTQFNNAYNDYTYFKDAFELEEENILLAKENVMVALERFRQGVSTTLELKEAQQSLEDAYTRLILARYNTKVAETELLRLRGDIIK</sequence>
<dbReference type="GO" id="GO:0009279">
    <property type="term" value="C:cell outer membrane"/>
    <property type="evidence" value="ECO:0007669"/>
    <property type="project" value="UniProtKB-SubCell"/>
</dbReference>